<dbReference type="Pfam" id="PF02775">
    <property type="entry name" value="TPP_enzyme_C"/>
    <property type="match status" value="1"/>
</dbReference>
<sequence length="584" mass="61562">MARTIADQLVAQLIDAGVDHIYGIVGDSLNPIVDAVRRSGGKAKGGIDWIHVRHEEAAAFMAAAEAQVTGKLAVCAGSCGPGNLHLINGLYDAQRSKAPVLAIASHIPSTQIGSGYFQETHPERLFVECSDYCELISTAEQSPRVVNAALRHAIAGPGVGVIVLSGDIAEFEASDSFPPLVLTEPPTLVPADADVRRLAEAIDRAKTVAIFAGAGVEGSHDEVIAFAERLKAPIGHTLRGKQWIQHDNPYDVGMTGLLGYGAAHAGIHDADLLLLLGTDFPYEQFLPDPSKVVIAQIDADASHLGRRVSVAHPVHGDVRATLARLTDLVAEKTDRRFLDRTLKKHEKLLGSVVGTYTDVDTVAPIHPEFAITVIDEAAASDAIFTADTGMGNVWQARYVTPTAERRIIGSFIHGSMANALPHAIGAQVGFPDRQVVAIAGDGGLSMLLGELITAIAYDLPVKVFVFNNSTLGLVKLEMLVDGFPDFGVDVPGVDYAGIASAIGFQATRVEDPRDLRAAVNSALTHPGPALVDIVTDPRALSLPPAITGEQVKGFALAMSKIVLHGGAAEAVAMARSNIRHVPGL</sequence>
<evidence type="ECO:0000259" key="6">
    <source>
        <dbReference type="Pfam" id="PF02776"/>
    </source>
</evidence>
<evidence type="ECO:0000259" key="4">
    <source>
        <dbReference type="Pfam" id="PF00205"/>
    </source>
</evidence>
<dbReference type="Gene3D" id="3.40.50.1220">
    <property type="entry name" value="TPP-binding domain"/>
    <property type="match status" value="1"/>
</dbReference>
<dbReference type="SUPFAM" id="SSF52518">
    <property type="entry name" value="Thiamin diphosphate-binding fold (THDP-binding)"/>
    <property type="match status" value="2"/>
</dbReference>
<feature type="domain" description="Thiamine pyrophosphate enzyme TPP-binding" evidence="5">
    <location>
        <begin position="387"/>
        <end position="533"/>
    </location>
</feature>
<dbReference type="InterPro" id="IPR047211">
    <property type="entry name" value="POXB-like"/>
</dbReference>
<dbReference type="GO" id="GO:0030976">
    <property type="term" value="F:thiamine pyrophosphate binding"/>
    <property type="evidence" value="ECO:0007669"/>
    <property type="project" value="InterPro"/>
</dbReference>
<dbReference type="CDD" id="cd02014">
    <property type="entry name" value="TPP_POX"/>
    <property type="match status" value="1"/>
</dbReference>
<comment type="similarity">
    <text evidence="1 3">Belongs to the TPP enzyme family.</text>
</comment>
<feature type="domain" description="Thiamine pyrophosphate enzyme N-terminal TPP-binding" evidence="6">
    <location>
        <begin position="4"/>
        <end position="119"/>
    </location>
</feature>
<reference evidence="7" key="1">
    <citation type="submission" date="2024-05" db="EMBL/GenBank/DDBJ databases">
        <authorList>
            <person name="Yu L."/>
        </authorList>
    </citation>
    <scope>NUCLEOTIDE SEQUENCE</scope>
    <source>
        <strain evidence="7">G08B096</strain>
    </source>
</reference>
<dbReference type="GO" id="GO:0003824">
    <property type="term" value="F:catalytic activity"/>
    <property type="evidence" value="ECO:0007669"/>
    <property type="project" value="InterPro"/>
</dbReference>
<dbReference type="Pfam" id="PF02776">
    <property type="entry name" value="TPP_enzyme_N"/>
    <property type="match status" value="1"/>
</dbReference>
<dbReference type="InterPro" id="IPR047212">
    <property type="entry name" value="TPP_POXB-like"/>
</dbReference>
<dbReference type="RefSeq" id="WP_350346930.1">
    <property type="nucleotide sequence ID" value="NZ_CP158374.1"/>
</dbReference>
<keyword evidence="2 3" id="KW-0786">Thiamine pyrophosphate</keyword>
<evidence type="ECO:0000256" key="2">
    <source>
        <dbReference type="ARBA" id="ARBA00023052"/>
    </source>
</evidence>
<dbReference type="InterPro" id="IPR000399">
    <property type="entry name" value="TPP-bd_CS"/>
</dbReference>
<dbReference type="PROSITE" id="PS00187">
    <property type="entry name" value="TPP_ENZYMES"/>
    <property type="match status" value="1"/>
</dbReference>
<protein>
    <submittedName>
        <fullName evidence="7">Pyruvate dehydrogenase</fullName>
    </submittedName>
</protein>
<gene>
    <name evidence="7" type="ORF">ABIQ69_09755</name>
</gene>
<dbReference type="InterPro" id="IPR029035">
    <property type="entry name" value="DHS-like_NAD/FAD-binding_dom"/>
</dbReference>
<dbReference type="PANTHER" id="PTHR42981">
    <property type="entry name" value="PYRUVATE DEHYDROGENASE [UBIQUINONE]"/>
    <property type="match status" value="1"/>
</dbReference>
<dbReference type="EMBL" id="CP158374">
    <property type="protein sequence ID" value="XBX80904.1"/>
    <property type="molecule type" value="Genomic_DNA"/>
</dbReference>
<dbReference type="Pfam" id="PF00205">
    <property type="entry name" value="TPP_enzyme_M"/>
    <property type="match status" value="1"/>
</dbReference>
<dbReference type="SUPFAM" id="SSF52467">
    <property type="entry name" value="DHS-like NAD/FAD-binding domain"/>
    <property type="match status" value="1"/>
</dbReference>
<feature type="domain" description="Thiamine pyrophosphate enzyme central" evidence="4">
    <location>
        <begin position="195"/>
        <end position="325"/>
    </location>
</feature>
<dbReference type="CDD" id="cd07039">
    <property type="entry name" value="TPP_PYR_POX"/>
    <property type="match status" value="1"/>
</dbReference>
<evidence type="ECO:0000256" key="3">
    <source>
        <dbReference type="RuleBase" id="RU362132"/>
    </source>
</evidence>
<dbReference type="InterPro" id="IPR012001">
    <property type="entry name" value="Thiamin_PyroP_enz_TPP-bd_dom"/>
</dbReference>
<dbReference type="NCBIfam" id="NF005114">
    <property type="entry name" value="PRK06546.1"/>
    <property type="match status" value="1"/>
</dbReference>
<dbReference type="InterPro" id="IPR047210">
    <property type="entry name" value="TPP_PYR_POXB-like"/>
</dbReference>
<evidence type="ECO:0000259" key="5">
    <source>
        <dbReference type="Pfam" id="PF02775"/>
    </source>
</evidence>
<dbReference type="InterPro" id="IPR012000">
    <property type="entry name" value="Thiamin_PyroP_enz_cen_dom"/>
</dbReference>
<dbReference type="InterPro" id="IPR011766">
    <property type="entry name" value="TPP_enzyme_TPP-bd"/>
</dbReference>
<dbReference type="PANTHER" id="PTHR42981:SF2">
    <property type="entry name" value="PYRUVATE DEHYDROGENASE [UBIQUINONE]"/>
    <property type="match status" value="1"/>
</dbReference>
<keyword evidence="7" id="KW-0670">Pyruvate</keyword>
<dbReference type="AlphaFoldDB" id="A0AAU7W364"/>
<dbReference type="Gene3D" id="3.40.50.970">
    <property type="match status" value="2"/>
</dbReference>
<evidence type="ECO:0000313" key="7">
    <source>
        <dbReference type="EMBL" id="XBX80904.1"/>
    </source>
</evidence>
<evidence type="ECO:0000256" key="1">
    <source>
        <dbReference type="ARBA" id="ARBA00007812"/>
    </source>
</evidence>
<dbReference type="InterPro" id="IPR029061">
    <property type="entry name" value="THDP-binding"/>
</dbReference>
<name>A0AAU7W364_9MICO</name>
<proteinExistence type="inferred from homology"/>
<organism evidence="7">
    <name type="scientific">Agromyces sp. G08B096</name>
    <dbReference type="NCBI Taxonomy" id="3156399"/>
    <lineage>
        <taxon>Bacteria</taxon>
        <taxon>Bacillati</taxon>
        <taxon>Actinomycetota</taxon>
        <taxon>Actinomycetes</taxon>
        <taxon>Micrococcales</taxon>
        <taxon>Microbacteriaceae</taxon>
        <taxon>Agromyces</taxon>
    </lineage>
</organism>
<accession>A0AAU7W364</accession>
<dbReference type="GO" id="GO:0000287">
    <property type="term" value="F:magnesium ion binding"/>
    <property type="evidence" value="ECO:0007669"/>
    <property type="project" value="InterPro"/>
</dbReference>